<sequence>FLFVFASFNQSNSSLDLKITQIGLNKYVTNNKQFIYPYLQKLELNELVLNILSFQLGMFDLKPSEIELPEVSIALSDGFIQVMLSDWFIELQFKFSIKQQKYPFMEDEGTGKVKLNTLQNVNLSLSIKNGKLTLEKNSAFNQISNLNLQFDSPMSFLYDSITSLMINDLIRVFNDQLQQIAVDMLFALGNTLLSTESNKSRYKNSTTDQIYTNVQITQNFLTISYKSKKEISNIEIINVERPIKIFNDDYQILISNQVFESFFNLPCEFVHTGLLCQDNLTQHLVSIQPQIETNVSFDVIGIKGNCEQLQKMLNQNIPSFTNFNTVKSVEIVFLSRSWMIINGIQK</sequence>
<dbReference type="EMBL" id="GDID01000202">
    <property type="protein sequence ID" value="JAP96404.1"/>
    <property type="molecule type" value="Transcribed_RNA"/>
</dbReference>
<reference evidence="1" key="1">
    <citation type="submission" date="2015-07" db="EMBL/GenBank/DDBJ databases">
        <title>Adaptation to a free-living lifestyle via gene acquisitions in the diplomonad Trepomonas sp. PC1.</title>
        <authorList>
            <person name="Xu F."/>
            <person name="Jerlstrom-Hultqvist J."/>
            <person name="Kolisko M."/>
            <person name="Simpson A.G.B."/>
            <person name="Roger A.J."/>
            <person name="Svard S.G."/>
            <person name="Andersson J.O."/>
        </authorList>
    </citation>
    <scope>NUCLEOTIDE SEQUENCE</scope>
    <source>
        <strain evidence="1">PC1</strain>
    </source>
</reference>
<dbReference type="GO" id="GO:0008289">
    <property type="term" value="F:lipid binding"/>
    <property type="evidence" value="ECO:0007669"/>
    <property type="project" value="InterPro"/>
</dbReference>
<evidence type="ECO:0000313" key="1">
    <source>
        <dbReference type="EMBL" id="JAP96404.1"/>
    </source>
</evidence>
<dbReference type="InterPro" id="IPR017943">
    <property type="entry name" value="Bactericidal_perm-incr_a/b_dom"/>
</dbReference>
<organism evidence="1">
    <name type="scientific">Trepomonas sp. PC1</name>
    <dbReference type="NCBI Taxonomy" id="1076344"/>
    <lineage>
        <taxon>Eukaryota</taxon>
        <taxon>Metamonada</taxon>
        <taxon>Diplomonadida</taxon>
        <taxon>Hexamitidae</taxon>
        <taxon>Hexamitinae</taxon>
        <taxon>Trepomonas</taxon>
    </lineage>
</organism>
<name>A0A146KKU9_9EUKA</name>
<feature type="non-terminal residue" evidence="1">
    <location>
        <position position="1"/>
    </location>
</feature>
<gene>
    <name evidence="1" type="ORF">TPC1_10275</name>
</gene>
<accession>A0A146KKU9</accession>
<dbReference type="AlphaFoldDB" id="A0A146KKU9"/>
<proteinExistence type="predicted"/>
<protein>
    <submittedName>
        <fullName evidence="1">BPI-like protein</fullName>
    </submittedName>
</protein>
<dbReference type="SUPFAM" id="SSF55394">
    <property type="entry name" value="Bactericidal permeability-increasing protein, BPI"/>
    <property type="match status" value="1"/>
</dbReference>
<dbReference type="Gene3D" id="3.15.10.10">
    <property type="entry name" value="Bactericidal permeability-increasing protein, domain 1"/>
    <property type="match status" value="1"/>
</dbReference>